<dbReference type="PANTHER" id="PTHR23082">
    <property type="entry name" value="TRANSCRIPTION INITIATION FACTOR IIIC TFIIIC , POLYPEPTIDE 3-RELATED"/>
    <property type="match status" value="1"/>
</dbReference>
<dbReference type="Proteomes" id="UP000321561">
    <property type="component" value="Chromosome"/>
</dbReference>
<organism evidence="1 2">
    <name type="scientific">Leptotrichia hongkongensis</name>
    <dbReference type="NCBI Taxonomy" id="554406"/>
    <lineage>
        <taxon>Bacteria</taxon>
        <taxon>Fusobacteriati</taxon>
        <taxon>Fusobacteriota</taxon>
        <taxon>Fusobacteriia</taxon>
        <taxon>Fusobacteriales</taxon>
        <taxon>Leptotrichiaceae</taxon>
        <taxon>Leptotrichia</taxon>
    </lineage>
</organism>
<reference evidence="1 2" key="1">
    <citation type="submission" date="2019-07" db="EMBL/GenBank/DDBJ databases">
        <title>Complete Genome Sequence of Leptotrichia hongkongensis Strain JMUB5056.</title>
        <authorList>
            <person name="Watanabe S."/>
            <person name="Cui L."/>
        </authorList>
    </citation>
    <scope>NUCLEOTIDE SEQUENCE [LARGE SCALE GENOMIC DNA]</scope>
    <source>
        <strain evidence="1 2">JMUB5056</strain>
    </source>
</reference>
<name>A0A510L4G9_9FUSO</name>
<gene>
    <name evidence="1" type="ORF">JMUB5056_0453</name>
</gene>
<dbReference type="Pfam" id="PF13181">
    <property type="entry name" value="TPR_8"/>
    <property type="match status" value="3"/>
</dbReference>
<dbReference type="RefSeq" id="WP_147004990.1">
    <property type="nucleotide sequence ID" value="NZ_AP019846.1"/>
</dbReference>
<dbReference type="InterPro" id="IPR011990">
    <property type="entry name" value="TPR-like_helical_dom_sf"/>
</dbReference>
<protein>
    <submittedName>
        <fullName evidence="1">Lipopolysaccharide assembly protein B</fullName>
    </submittedName>
</protein>
<dbReference type="GO" id="GO:0000127">
    <property type="term" value="C:transcription factor TFIIIC complex"/>
    <property type="evidence" value="ECO:0007669"/>
    <property type="project" value="TreeGrafter"/>
</dbReference>
<dbReference type="InterPro" id="IPR019734">
    <property type="entry name" value="TPR_rpt"/>
</dbReference>
<dbReference type="PANTHER" id="PTHR23082:SF0">
    <property type="entry name" value="GENERAL TRANSCRIPTION FACTOR 3C POLYPEPTIDE 3"/>
    <property type="match status" value="1"/>
</dbReference>
<evidence type="ECO:0000313" key="2">
    <source>
        <dbReference type="Proteomes" id="UP000321561"/>
    </source>
</evidence>
<dbReference type="InterPro" id="IPR039340">
    <property type="entry name" value="Tfc4/TFIIIC-102/Sfc4"/>
</dbReference>
<dbReference type="KEGG" id="lhg:JMUB5056_0453"/>
<dbReference type="AlphaFoldDB" id="A0A510L4G9"/>
<sequence>MKKLLVFVVILTSLIFGVQGFSQMNSKEFEKVMEKVSEEYDKGNRQKAISMLKEDIQKNPTNVVLKAVLGMLYDDMGKKNESEKELNEAIEMQKKYPFIADDGKKYDIRLLTGIVYIGMEEYEKALKWLSKIDNKNLESGDEINFIMGSLNYKLKNPEEAKKYFLKYYNKDAEGDSENILGMIYHDEGNQKEAMKWYLKAIEKNNLDAKINLGVLYAELGDNTKSLQLLRKALSEARKIKDTEKIKVIQESIREIESNN</sequence>
<dbReference type="SMART" id="SM00028">
    <property type="entry name" value="TPR"/>
    <property type="match status" value="3"/>
</dbReference>
<dbReference type="GO" id="GO:0006383">
    <property type="term" value="P:transcription by RNA polymerase III"/>
    <property type="evidence" value="ECO:0007669"/>
    <property type="project" value="InterPro"/>
</dbReference>
<evidence type="ECO:0000313" key="1">
    <source>
        <dbReference type="EMBL" id="BBM58870.1"/>
    </source>
</evidence>
<proteinExistence type="predicted"/>
<accession>A0A510L4G9</accession>
<dbReference type="OrthoDB" id="81888at2"/>
<dbReference type="EMBL" id="AP019846">
    <property type="protein sequence ID" value="BBM58870.1"/>
    <property type="molecule type" value="Genomic_DNA"/>
</dbReference>
<dbReference type="SUPFAM" id="SSF81901">
    <property type="entry name" value="HCP-like"/>
    <property type="match status" value="1"/>
</dbReference>
<dbReference type="Gene3D" id="1.25.40.10">
    <property type="entry name" value="Tetratricopeptide repeat domain"/>
    <property type="match status" value="3"/>
</dbReference>
<dbReference type="Pfam" id="PF13374">
    <property type="entry name" value="TPR_10"/>
    <property type="match status" value="1"/>
</dbReference>